<sequence>MKLIPMVTGLKTTQKNSNLTTNYKKELSIQVNLNGLSFCVFNRSENSIEHLSLFHFEKKENPSVLLQNIQKHLASNTAFSDSFDQVTLLYQNDLATLVPLELFNPANAADYLKFNSKILKLDVIEFDEIRSNKSVIIYVPLMNINNYIFETFGEFTFKHTAAVLIETLLNQENDANPKVYINMNFAHFEMLVLKNQGLEFYNYFEFSSPEDFIYYVLFTFEQLGLNPEDIPVYFTGEISDESECYKMAFTYIRHLHFLNPNYKFRFDSNIESTQAHRHFTILNSF</sequence>
<evidence type="ECO:0000313" key="1">
    <source>
        <dbReference type="EMBL" id="TPV31547.1"/>
    </source>
</evidence>
<dbReference type="RefSeq" id="WP_140991638.1">
    <property type="nucleotide sequence ID" value="NZ_VHIQ01000008.1"/>
</dbReference>
<dbReference type="Gene3D" id="3.30.420.260">
    <property type="match status" value="1"/>
</dbReference>
<gene>
    <name evidence="1" type="ORF">FJ651_15270</name>
</gene>
<dbReference type="InterPro" id="IPR024213">
    <property type="entry name" value="DUF3822"/>
</dbReference>
<dbReference type="EMBL" id="VHIQ01000008">
    <property type="protein sequence ID" value="TPV31547.1"/>
    <property type="molecule type" value="Genomic_DNA"/>
</dbReference>
<organism evidence="1 2">
    <name type="scientific">Paucihalobacter ruber</name>
    <dbReference type="NCBI Taxonomy" id="2567861"/>
    <lineage>
        <taxon>Bacteria</taxon>
        <taxon>Pseudomonadati</taxon>
        <taxon>Bacteroidota</taxon>
        <taxon>Flavobacteriia</taxon>
        <taxon>Flavobacteriales</taxon>
        <taxon>Flavobacteriaceae</taxon>
        <taxon>Paucihalobacter</taxon>
    </lineage>
</organism>
<dbReference type="Proteomes" id="UP000317332">
    <property type="component" value="Unassembled WGS sequence"/>
</dbReference>
<dbReference type="Gene3D" id="3.30.420.250">
    <property type="match status" value="1"/>
</dbReference>
<protein>
    <submittedName>
        <fullName evidence="1">DUF3822 family protein</fullName>
    </submittedName>
</protein>
<comment type="caution">
    <text evidence="1">The sequence shown here is derived from an EMBL/GenBank/DDBJ whole genome shotgun (WGS) entry which is preliminary data.</text>
</comment>
<dbReference type="CDD" id="cd24013">
    <property type="entry name" value="ASKHA_ATPase_BT3980-like"/>
    <property type="match status" value="1"/>
</dbReference>
<evidence type="ECO:0000313" key="2">
    <source>
        <dbReference type="Proteomes" id="UP000317332"/>
    </source>
</evidence>
<keyword evidence="2" id="KW-1185">Reference proteome</keyword>
<dbReference type="AlphaFoldDB" id="A0A506PEQ0"/>
<name>A0A506PEQ0_9FLAO</name>
<reference evidence="1 2" key="1">
    <citation type="submission" date="2019-06" db="EMBL/GenBank/DDBJ databases">
        <title>Flavobacteriaceae Paucihalobacterium erythroidium CWB-1, complete genome.</title>
        <authorList>
            <person name="Wu S."/>
        </authorList>
    </citation>
    <scope>NUCLEOTIDE SEQUENCE [LARGE SCALE GENOMIC DNA]</scope>
    <source>
        <strain evidence="1 2">CWB-1</strain>
    </source>
</reference>
<dbReference type="OrthoDB" id="658622at2"/>
<accession>A0A506PEQ0</accession>
<proteinExistence type="predicted"/>
<dbReference type="Pfam" id="PF12864">
    <property type="entry name" value="DUF3822"/>
    <property type="match status" value="1"/>
</dbReference>